<evidence type="ECO:0000259" key="1">
    <source>
        <dbReference type="Pfam" id="PF01402"/>
    </source>
</evidence>
<evidence type="ECO:0000313" key="2">
    <source>
        <dbReference type="EMBL" id="MBI2876705.1"/>
    </source>
</evidence>
<sequence>MVQTEIQLTEEQMAALEELAKRRNVSVADLVCEGIDNLLRSAAIPGDVERKQRALAVDGRFRSGLRDLSRRHDDYLLEALDT</sequence>
<comment type="caution">
    <text evidence="2">The sequence shown here is derived from an EMBL/GenBank/DDBJ whole genome shotgun (WGS) entry which is preliminary data.</text>
</comment>
<dbReference type="GO" id="GO:0006355">
    <property type="term" value="P:regulation of DNA-templated transcription"/>
    <property type="evidence" value="ECO:0007669"/>
    <property type="project" value="InterPro"/>
</dbReference>
<dbReference type="Pfam" id="PF01402">
    <property type="entry name" value="RHH_1"/>
    <property type="match status" value="1"/>
</dbReference>
<gene>
    <name evidence="2" type="ORF">HYY20_07470</name>
</gene>
<accession>A0A932FVG7</accession>
<feature type="domain" description="Ribbon-helix-helix protein CopG" evidence="1">
    <location>
        <begin position="3"/>
        <end position="31"/>
    </location>
</feature>
<protein>
    <submittedName>
        <fullName evidence="2">Ribbon-helix-helix protein, CopG family</fullName>
    </submittedName>
</protein>
<evidence type="ECO:0000313" key="3">
    <source>
        <dbReference type="Proteomes" id="UP000769766"/>
    </source>
</evidence>
<reference evidence="2" key="1">
    <citation type="submission" date="2020-07" db="EMBL/GenBank/DDBJ databases">
        <title>Huge and variable diversity of episymbiotic CPR bacteria and DPANN archaea in groundwater ecosystems.</title>
        <authorList>
            <person name="He C.Y."/>
            <person name="Keren R."/>
            <person name="Whittaker M."/>
            <person name="Farag I.F."/>
            <person name="Doudna J."/>
            <person name="Cate J.H.D."/>
            <person name="Banfield J.F."/>
        </authorList>
    </citation>
    <scope>NUCLEOTIDE SEQUENCE</scope>
    <source>
        <strain evidence="2">NC_groundwater_672_Ag_B-0.1um_62_36</strain>
    </source>
</reference>
<name>A0A932FVG7_UNCTE</name>
<proteinExistence type="predicted"/>
<dbReference type="EMBL" id="JACPRF010000225">
    <property type="protein sequence ID" value="MBI2876705.1"/>
    <property type="molecule type" value="Genomic_DNA"/>
</dbReference>
<dbReference type="Proteomes" id="UP000769766">
    <property type="component" value="Unassembled WGS sequence"/>
</dbReference>
<dbReference type="AlphaFoldDB" id="A0A932FVG7"/>
<organism evidence="2 3">
    <name type="scientific">Tectimicrobiota bacterium</name>
    <dbReference type="NCBI Taxonomy" id="2528274"/>
    <lineage>
        <taxon>Bacteria</taxon>
        <taxon>Pseudomonadati</taxon>
        <taxon>Nitrospinota/Tectimicrobiota group</taxon>
        <taxon>Candidatus Tectimicrobiota</taxon>
    </lineage>
</organism>
<dbReference type="InterPro" id="IPR002145">
    <property type="entry name" value="CopG"/>
</dbReference>